<dbReference type="PANTHER" id="PTHR30386">
    <property type="entry name" value="MEMBRANE FUSION SUBUNIT OF EMRAB-TOLC MULTIDRUG EFFLUX PUMP"/>
    <property type="match status" value="1"/>
</dbReference>
<comment type="caution">
    <text evidence="3">The sequence shown here is derived from an EMBL/GenBank/DDBJ whole genome shotgun (WGS) entry which is preliminary data.</text>
</comment>
<evidence type="ECO:0000256" key="1">
    <source>
        <dbReference type="ARBA" id="ARBA00004196"/>
    </source>
</evidence>
<dbReference type="EMBL" id="BMMF01000013">
    <property type="protein sequence ID" value="GGK48792.1"/>
    <property type="molecule type" value="Genomic_DNA"/>
</dbReference>
<feature type="coiled-coil region" evidence="2">
    <location>
        <begin position="79"/>
        <end position="194"/>
    </location>
</feature>
<name>A0A917QFF7_9HYPH</name>
<dbReference type="PANTHER" id="PTHR30386:SF19">
    <property type="entry name" value="MULTIDRUG EXPORT PROTEIN EMRA-RELATED"/>
    <property type="match status" value="1"/>
</dbReference>
<evidence type="ECO:0000313" key="3">
    <source>
        <dbReference type="EMBL" id="GGK48792.1"/>
    </source>
</evidence>
<evidence type="ECO:0000313" key="4">
    <source>
        <dbReference type="Proteomes" id="UP000600449"/>
    </source>
</evidence>
<reference evidence="3 4" key="1">
    <citation type="journal article" date="2014" name="Int. J. Syst. Evol. Microbiol.">
        <title>Complete genome sequence of Corynebacterium casei LMG S-19264T (=DSM 44701T), isolated from a smear-ripened cheese.</title>
        <authorList>
            <consortium name="US DOE Joint Genome Institute (JGI-PGF)"/>
            <person name="Walter F."/>
            <person name="Albersmeier A."/>
            <person name="Kalinowski J."/>
            <person name="Ruckert C."/>
        </authorList>
    </citation>
    <scope>NUCLEOTIDE SEQUENCE [LARGE SCALE GENOMIC DNA]</scope>
    <source>
        <strain evidence="3 4">CGMCC 1.9161</strain>
    </source>
</reference>
<dbReference type="Proteomes" id="UP000600449">
    <property type="component" value="Unassembled WGS sequence"/>
</dbReference>
<sequence length="401" mass="43313">MKLFRVFLGAFLLVGGLYILVGEHLAGTSADATVNARVAVVRAPIEGELAIEAQGIGSRVSQGEVLGRLVDPRLDKTRLADLERSLATQRIMVSRMEAEREALRETRTALEAQLDDYRAGRALQIEARLAEARADREAAAARLREAQSALDRAEALRERGVQTAAVFDTVATAAEIAREELESAQSRLAYVQAEQRSAETGVFIGDSYNDAPFSAQRIREIDLELGRLEAQLSESRAFADALSGDIEAERVRIARLEQAAVRSPVEGLVWDFLVDDGVYTNRGQDLMRLVDCEEILVTASVSERLYDTLAIGQPVQFRLYGEGAVMPGAIVRLGGSGALSLFDTLAVGASEEHLERFHVTIAVPALTASQGGGCSVGRTGRVTFAEGPASGFMRLLDRVGL</sequence>
<keyword evidence="2" id="KW-0175">Coiled coil</keyword>
<keyword evidence="4" id="KW-1185">Reference proteome</keyword>
<dbReference type="GO" id="GO:0030313">
    <property type="term" value="C:cell envelope"/>
    <property type="evidence" value="ECO:0007669"/>
    <property type="project" value="UniProtKB-SubCell"/>
</dbReference>
<evidence type="ECO:0000256" key="2">
    <source>
        <dbReference type="SAM" id="Coils"/>
    </source>
</evidence>
<comment type="subcellular location">
    <subcellularLocation>
        <location evidence="1">Cell envelope</location>
    </subcellularLocation>
</comment>
<protein>
    <submittedName>
        <fullName evidence="3">Curli assembly protein CsgC</fullName>
    </submittedName>
</protein>
<dbReference type="AlphaFoldDB" id="A0A917QFF7"/>
<accession>A0A917QFF7</accession>
<gene>
    <name evidence="3" type="primary">rcdB</name>
    <name evidence="3" type="ORF">GCM10011322_39790</name>
</gene>
<organism evidence="3 4">
    <name type="scientific">Salinarimonas ramus</name>
    <dbReference type="NCBI Taxonomy" id="690164"/>
    <lineage>
        <taxon>Bacteria</taxon>
        <taxon>Pseudomonadati</taxon>
        <taxon>Pseudomonadota</taxon>
        <taxon>Alphaproteobacteria</taxon>
        <taxon>Hyphomicrobiales</taxon>
        <taxon>Salinarimonadaceae</taxon>
        <taxon>Salinarimonas</taxon>
    </lineage>
</organism>
<proteinExistence type="predicted"/>
<dbReference type="RefSeq" id="WP_188915006.1">
    <property type="nucleotide sequence ID" value="NZ_BMMF01000013.1"/>
</dbReference>
<dbReference type="InterPro" id="IPR050739">
    <property type="entry name" value="MFP"/>
</dbReference>